<protein>
    <recommendedName>
        <fullName evidence="8">F5/8 type C domain-containing protein</fullName>
    </recommendedName>
</protein>
<dbReference type="PROSITE" id="PS50022">
    <property type="entry name" value="FA58C_3"/>
    <property type="match status" value="1"/>
</dbReference>
<keyword evidence="3 7" id="KW-1133">Transmembrane helix</keyword>
<comment type="caution">
    <text evidence="9">The sequence shown here is derived from an EMBL/GenBank/DDBJ whole genome shotgun (WGS) entry which is preliminary data.</text>
</comment>
<dbReference type="InterPro" id="IPR005821">
    <property type="entry name" value="Ion_trans_dom"/>
</dbReference>
<keyword evidence="5" id="KW-0175">Coiled coil</keyword>
<dbReference type="InterPro" id="IPR000421">
    <property type="entry name" value="FA58C"/>
</dbReference>
<dbReference type="Pfam" id="PF00520">
    <property type="entry name" value="Ion_trans"/>
    <property type="match status" value="1"/>
</dbReference>
<dbReference type="InterPro" id="IPR008979">
    <property type="entry name" value="Galactose-bd-like_sf"/>
</dbReference>
<dbReference type="Gene3D" id="1.10.287.70">
    <property type="match status" value="1"/>
</dbReference>
<feature type="transmembrane region" description="Helical" evidence="7">
    <location>
        <begin position="299"/>
        <end position="324"/>
    </location>
</feature>
<evidence type="ECO:0000256" key="1">
    <source>
        <dbReference type="ARBA" id="ARBA00004141"/>
    </source>
</evidence>
<dbReference type="InterPro" id="IPR003938">
    <property type="entry name" value="K_chnl_volt-dep_EAG/ELK/ERG"/>
</dbReference>
<evidence type="ECO:0000256" key="2">
    <source>
        <dbReference type="ARBA" id="ARBA00022692"/>
    </source>
</evidence>
<reference evidence="9" key="1">
    <citation type="submission" date="2023-10" db="EMBL/GenBank/DDBJ databases">
        <authorList>
            <person name="Chen Y."/>
            <person name="Shah S."/>
            <person name="Dougan E. K."/>
            <person name="Thang M."/>
            <person name="Chan C."/>
        </authorList>
    </citation>
    <scope>NUCLEOTIDE SEQUENCE [LARGE SCALE GENOMIC DNA]</scope>
</reference>
<organism evidence="9 10">
    <name type="scientific">Prorocentrum cordatum</name>
    <dbReference type="NCBI Taxonomy" id="2364126"/>
    <lineage>
        <taxon>Eukaryota</taxon>
        <taxon>Sar</taxon>
        <taxon>Alveolata</taxon>
        <taxon>Dinophyceae</taxon>
        <taxon>Prorocentrales</taxon>
        <taxon>Prorocentraceae</taxon>
        <taxon>Prorocentrum</taxon>
    </lineage>
</organism>
<dbReference type="PRINTS" id="PR01463">
    <property type="entry name" value="EAGCHANLFMLY"/>
</dbReference>
<proteinExistence type="predicted"/>
<feature type="domain" description="F5/8 type C" evidence="8">
    <location>
        <begin position="586"/>
        <end position="694"/>
    </location>
</feature>
<feature type="transmembrane region" description="Helical" evidence="7">
    <location>
        <begin position="272"/>
        <end position="292"/>
    </location>
</feature>
<feature type="region of interest" description="Disordered" evidence="6">
    <location>
        <begin position="540"/>
        <end position="559"/>
    </location>
</feature>
<evidence type="ECO:0000256" key="4">
    <source>
        <dbReference type="ARBA" id="ARBA00023136"/>
    </source>
</evidence>
<keyword evidence="10" id="KW-1185">Reference proteome</keyword>
<dbReference type="SUPFAM" id="SSF51206">
    <property type="entry name" value="cAMP-binding domain-like"/>
    <property type="match status" value="1"/>
</dbReference>
<dbReference type="Proteomes" id="UP001189429">
    <property type="component" value="Unassembled WGS sequence"/>
</dbReference>
<gene>
    <name evidence="9" type="ORF">PCOR1329_LOCUS56225</name>
</gene>
<evidence type="ECO:0000313" key="9">
    <source>
        <dbReference type="EMBL" id="CAK0870018.1"/>
    </source>
</evidence>
<dbReference type="SUPFAM" id="SSF49785">
    <property type="entry name" value="Galactose-binding domain-like"/>
    <property type="match status" value="1"/>
</dbReference>
<evidence type="ECO:0000256" key="7">
    <source>
        <dbReference type="SAM" id="Phobius"/>
    </source>
</evidence>
<comment type="subcellular location">
    <subcellularLocation>
        <location evidence="1">Membrane</location>
        <topology evidence="1">Multi-pass membrane protein</topology>
    </subcellularLocation>
</comment>
<dbReference type="PANTHER" id="PTHR47823:SF9">
    <property type="entry name" value="CHROMOSOME UNDETERMINED SCAFFOLD_10, WHOLE GENOME SHOTGUN SEQUENCE"/>
    <property type="match status" value="1"/>
</dbReference>
<dbReference type="Gene3D" id="2.60.120.260">
    <property type="entry name" value="Galactose-binding domain-like"/>
    <property type="match status" value="1"/>
</dbReference>
<feature type="transmembrane region" description="Helical" evidence="7">
    <location>
        <begin position="217"/>
        <end position="238"/>
    </location>
</feature>
<dbReference type="Gene3D" id="2.60.120.10">
    <property type="entry name" value="Jelly Rolls"/>
    <property type="match status" value="1"/>
</dbReference>
<evidence type="ECO:0000256" key="6">
    <source>
        <dbReference type="SAM" id="MobiDB-lite"/>
    </source>
</evidence>
<sequence length="909" mass="101222">MGETPPSPTRTKQAELEDESAREGCGCHFARACEWLVIPESSVGRMVYELVLLTMLLYVGTLFPYRLALIEYRLRESNDAPCRSAEDDPVGWEVWEAIVDGFFYIDLVLNFFLTYRKGSREIKDPCKIAKNYLSSYFIVNLIACLPGSLFIPLMDFIGIDPGGCGAGTSSNDAARLIRLQRAARLVRLARLLRMNRVAQKMIEQLSEQVQEALKKAVFLNMLIGLFWIVHLLACGWYLCAALHADHSETWPARRLLGRGDENLLTESSTVQWIHSMYFVLTVFTTVGFGDISALTSGEIIYVVLVMLVGAVVHSIIIGGVINLVSESSDDEKWRARQKSLLTSFGRQTLMQRSSINKLTNYIDQMEQSGPQDYDRQEMRNVITGASLPRQLVGELPAQLFKGLLVECKFVTTCASYCHEGAIPPRFTLLLATMLHVQHFKAQEILFQLHDSASNIFLVQSGTFAAIGEPGPAGGSDATVFQSPTVLKQATPGRPNPHTDPSSPSGRPRPWDGPETPETPHGFKSSHSNVAHLKKAPSELWRELSSHHSKKTTTTDVSGVLDTSGQSQHYYSSVLSTDCVSTLHQQSSAWIPHVSDAEQWLEIDLGRPKFVCGVRLAGHPSADAWVTEFQVLTSTTRGFNQDVSHYLEEPRVFRGCADGVTEVEVGFVPRMAQFIRIKPTGWHNRIGLRAGVLLSQNRLFPYMLRGQKNYFGEEVLIWSTRMYTMRCEAAGEVLLLHNRDLWADGVGARLYQDFPQFQRGLRSAAEKRHQHRLNMLGKLTGGCSYRHFAAKLIQRFWRSTDGNGNRLSSCAMFGLCPSHLDLLSSVPSPRKHTTDITGMMGAELTRHQGNVPSHSADHKIAGVVTSVTELRHDVTSLNRKLDSMAAAQSALTDQLEAVTDQLQQLIASKC</sequence>
<keyword evidence="2 7" id="KW-0812">Transmembrane</keyword>
<dbReference type="InterPro" id="IPR014710">
    <property type="entry name" value="RmlC-like_jellyroll"/>
</dbReference>
<dbReference type="PANTHER" id="PTHR47823">
    <property type="entry name" value="ION_TRANS DOMAIN-CONTAINING PROTEIN"/>
    <property type="match status" value="1"/>
</dbReference>
<feature type="coiled-coil region" evidence="5">
    <location>
        <begin position="188"/>
        <end position="222"/>
    </location>
</feature>
<accession>A0ABN9VEL9</accession>
<evidence type="ECO:0000256" key="5">
    <source>
        <dbReference type="SAM" id="Coils"/>
    </source>
</evidence>
<evidence type="ECO:0000259" key="8">
    <source>
        <dbReference type="PROSITE" id="PS50022"/>
    </source>
</evidence>
<feature type="transmembrane region" description="Helical" evidence="7">
    <location>
        <begin position="46"/>
        <end position="65"/>
    </location>
</feature>
<evidence type="ECO:0000313" key="10">
    <source>
        <dbReference type="Proteomes" id="UP001189429"/>
    </source>
</evidence>
<feature type="region of interest" description="Disordered" evidence="6">
    <location>
        <begin position="486"/>
        <end position="527"/>
    </location>
</feature>
<keyword evidence="4 7" id="KW-0472">Membrane</keyword>
<dbReference type="Pfam" id="PF00754">
    <property type="entry name" value="F5_F8_type_C"/>
    <property type="match status" value="1"/>
</dbReference>
<evidence type="ECO:0000256" key="3">
    <source>
        <dbReference type="ARBA" id="ARBA00022989"/>
    </source>
</evidence>
<dbReference type="EMBL" id="CAUYUJ010016915">
    <property type="protein sequence ID" value="CAK0870018.1"/>
    <property type="molecule type" value="Genomic_DNA"/>
</dbReference>
<dbReference type="InterPro" id="IPR018490">
    <property type="entry name" value="cNMP-bd_dom_sf"/>
</dbReference>
<dbReference type="SUPFAM" id="SSF81324">
    <property type="entry name" value="Voltage-gated potassium channels"/>
    <property type="match status" value="1"/>
</dbReference>
<name>A0ABN9VEL9_9DINO</name>